<feature type="region of interest" description="Disordered" evidence="1">
    <location>
        <begin position="1"/>
        <end position="194"/>
    </location>
</feature>
<dbReference type="Proteomes" id="UP000218209">
    <property type="component" value="Unassembled WGS sequence"/>
</dbReference>
<proteinExistence type="predicted"/>
<dbReference type="AlphaFoldDB" id="A0A1X6NUZ1"/>
<organism evidence="2 3">
    <name type="scientific">Porphyra umbilicalis</name>
    <name type="common">Purple laver</name>
    <name type="synonym">Red alga</name>
    <dbReference type="NCBI Taxonomy" id="2786"/>
    <lineage>
        <taxon>Eukaryota</taxon>
        <taxon>Rhodophyta</taxon>
        <taxon>Bangiophyceae</taxon>
        <taxon>Bangiales</taxon>
        <taxon>Bangiaceae</taxon>
        <taxon>Porphyra</taxon>
    </lineage>
</organism>
<feature type="compositionally biased region" description="Basic residues" evidence="1">
    <location>
        <begin position="120"/>
        <end position="134"/>
    </location>
</feature>
<evidence type="ECO:0000256" key="1">
    <source>
        <dbReference type="SAM" id="MobiDB-lite"/>
    </source>
</evidence>
<accession>A0A1X6NUZ1</accession>
<feature type="compositionally biased region" description="Low complexity" evidence="1">
    <location>
        <begin position="69"/>
        <end position="98"/>
    </location>
</feature>
<dbReference type="EMBL" id="KV919064">
    <property type="protein sequence ID" value="OSX72402.1"/>
    <property type="molecule type" value="Genomic_DNA"/>
</dbReference>
<evidence type="ECO:0000313" key="3">
    <source>
        <dbReference type="Proteomes" id="UP000218209"/>
    </source>
</evidence>
<evidence type="ECO:0000313" key="2">
    <source>
        <dbReference type="EMBL" id="OSX72402.1"/>
    </source>
</evidence>
<feature type="compositionally biased region" description="Gly residues" evidence="1">
    <location>
        <begin position="54"/>
        <end position="63"/>
    </location>
</feature>
<feature type="compositionally biased region" description="Gly residues" evidence="1">
    <location>
        <begin position="184"/>
        <end position="194"/>
    </location>
</feature>
<sequence>MVRLPSRGTRRVGSAPPPAPPRWTRRPLWLAPAGPPVALSARSPTPTGASGRPIHGGTGGGGGGKRKTVAAAAGGSTDARTRAAPRAGRRVATPPAAASIAHPRRAGARGACTVGERAARAPRRRAGPRGRRAATRAGGAAARHDGRASALLTRASCGGARPAARRVAASRRSGRYTCTVPVRPGGGGSDGDGR</sequence>
<reference evidence="2 3" key="1">
    <citation type="submission" date="2017-03" db="EMBL/GenBank/DDBJ databases">
        <title>WGS assembly of Porphyra umbilicalis.</title>
        <authorList>
            <person name="Brawley S.H."/>
            <person name="Blouin N.A."/>
            <person name="Ficko-Blean E."/>
            <person name="Wheeler G.L."/>
            <person name="Lohr M."/>
            <person name="Goodson H.V."/>
            <person name="Jenkins J.W."/>
            <person name="Blaby-Haas C.E."/>
            <person name="Helliwell K.E."/>
            <person name="Chan C."/>
            <person name="Marriage T."/>
            <person name="Bhattacharya D."/>
            <person name="Klein A.S."/>
            <person name="Badis Y."/>
            <person name="Brodie J."/>
            <person name="Cao Y."/>
            <person name="Collen J."/>
            <person name="Dittami S.M."/>
            <person name="Gachon C.M."/>
            <person name="Green B.R."/>
            <person name="Karpowicz S."/>
            <person name="Kim J.W."/>
            <person name="Kudahl U."/>
            <person name="Lin S."/>
            <person name="Michel G."/>
            <person name="Mittag M."/>
            <person name="Olson B.J."/>
            <person name="Pangilinan J."/>
            <person name="Peng Y."/>
            <person name="Qiu H."/>
            <person name="Shu S."/>
            <person name="Singer J.T."/>
            <person name="Smith A.G."/>
            <person name="Sprecher B.N."/>
            <person name="Wagner V."/>
            <person name="Wang W."/>
            <person name="Wang Z.-Y."/>
            <person name="Yan J."/>
            <person name="Yarish C."/>
            <person name="Zoeuner-Riek S."/>
            <person name="Zhuang Y."/>
            <person name="Zou Y."/>
            <person name="Lindquist E.A."/>
            <person name="Grimwood J."/>
            <person name="Barry K."/>
            <person name="Rokhsar D.S."/>
            <person name="Schmutz J."/>
            <person name="Stiller J.W."/>
            <person name="Grossman A.R."/>
            <person name="Prochnik S.E."/>
        </authorList>
    </citation>
    <scope>NUCLEOTIDE SEQUENCE [LARGE SCALE GENOMIC DNA]</scope>
    <source>
        <strain evidence="2">4086291</strain>
    </source>
</reference>
<keyword evidence="3" id="KW-1185">Reference proteome</keyword>
<protein>
    <submittedName>
        <fullName evidence="2">Uncharacterized protein</fullName>
    </submittedName>
</protein>
<name>A0A1X6NUZ1_PORUM</name>
<feature type="compositionally biased region" description="Low complexity" evidence="1">
    <location>
        <begin position="158"/>
        <end position="167"/>
    </location>
</feature>
<gene>
    <name evidence="2" type="ORF">BU14_0441s0011</name>
</gene>